<dbReference type="SUPFAM" id="SSF56112">
    <property type="entry name" value="Protein kinase-like (PK-like)"/>
    <property type="match status" value="1"/>
</dbReference>
<gene>
    <name evidence="2" type="ORF">TESG_08162</name>
</gene>
<dbReference type="Pfam" id="PF17667">
    <property type="entry name" value="Pkinase_fungal"/>
    <property type="match status" value="2"/>
</dbReference>
<dbReference type="EMBL" id="GG698559">
    <property type="protein sequence ID" value="EGE00861.1"/>
    <property type="molecule type" value="Genomic_DNA"/>
</dbReference>
<evidence type="ECO:0000259" key="1">
    <source>
        <dbReference type="Pfam" id="PF17667"/>
    </source>
</evidence>
<dbReference type="InterPro" id="IPR040976">
    <property type="entry name" value="Pkinase_fungal"/>
</dbReference>
<keyword evidence="2" id="KW-0808">Transferase</keyword>
<keyword evidence="2" id="KW-0418">Kinase</keyword>
<dbReference type="HOGENOM" id="CLU_1817204_0_0_1"/>
<dbReference type="PANTHER" id="PTHR38248:SF2">
    <property type="entry name" value="FUNK1 11"/>
    <property type="match status" value="1"/>
</dbReference>
<dbReference type="GO" id="GO:0016301">
    <property type="term" value="F:kinase activity"/>
    <property type="evidence" value="ECO:0007669"/>
    <property type="project" value="UniProtKB-KW"/>
</dbReference>
<feature type="domain" description="Fungal-type protein kinase" evidence="1">
    <location>
        <begin position="6"/>
        <end position="49"/>
    </location>
</feature>
<proteinExistence type="predicted"/>
<feature type="domain" description="Fungal-type protein kinase" evidence="1">
    <location>
        <begin position="56"/>
        <end position="140"/>
    </location>
</feature>
<dbReference type="PANTHER" id="PTHR38248">
    <property type="entry name" value="FUNK1 6"/>
    <property type="match status" value="1"/>
</dbReference>
<organism evidence="2 3">
    <name type="scientific">Trichophyton tonsurans (strain CBS 112818)</name>
    <name type="common">Scalp ringworm fungus</name>
    <dbReference type="NCBI Taxonomy" id="647933"/>
    <lineage>
        <taxon>Eukaryota</taxon>
        <taxon>Fungi</taxon>
        <taxon>Dikarya</taxon>
        <taxon>Ascomycota</taxon>
        <taxon>Pezizomycotina</taxon>
        <taxon>Eurotiomycetes</taxon>
        <taxon>Eurotiomycetidae</taxon>
        <taxon>Onygenales</taxon>
        <taxon>Arthrodermataceae</taxon>
        <taxon>Trichophyton</taxon>
    </lineage>
</organism>
<name>F2SBB1_TRIT1</name>
<sequence length="142" mass="16433">MYYNEDKSTLVVKDLWQYPERDEEGELLYRAMEKGVINIARYYHHETIQSYAPSTPNRIHRRLIVQDYGRPIYKASSRVALLAALEGCIDGYESLYQASILQRDISPNNLMINEDKESASWKAFIIDLDLAINKDREDASGV</sequence>
<accession>F2SBB1</accession>
<reference evidence="3" key="1">
    <citation type="journal article" date="2012" name="MBio">
        <title>Comparative genome analysis of Trichophyton rubrum and related dermatophytes reveals candidate genes involved in infection.</title>
        <authorList>
            <person name="Martinez D.A."/>
            <person name="Oliver B.G."/>
            <person name="Graeser Y."/>
            <person name="Goldberg J.M."/>
            <person name="Li W."/>
            <person name="Martinez-Rossi N.M."/>
            <person name="Monod M."/>
            <person name="Shelest E."/>
            <person name="Barton R.C."/>
            <person name="Birch E."/>
            <person name="Brakhage A.A."/>
            <person name="Chen Z."/>
            <person name="Gurr S.J."/>
            <person name="Heiman D."/>
            <person name="Heitman J."/>
            <person name="Kosti I."/>
            <person name="Rossi A."/>
            <person name="Saif S."/>
            <person name="Samalova M."/>
            <person name="Saunders C.W."/>
            <person name="Shea T."/>
            <person name="Summerbell R.C."/>
            <person name="Xu J."/>
            <person name="Young S."/>
            <person name="Zeng Q."/>
            <person name="Birren B.W."/>
            <person name="Cuomo C.A."/>
            <person name="White T.C."/>
        </authorList>
    </citation>
    <scope>NUCLEOTIDE SEQUENCE [LARGE SCALE GENOMIC DNA]</scope>
    <source>
        <strain evidence="3">CBS 112818</strain>
    </source>
</reference>
<dbReference type="Proteomes" id="UP000009172">
    <property type="component" value="Unassembled WGS sequence"/>
</dbReference>
<evidence type="ECO:0000313" key="2">
    <source>
        <dbReference type="EMBL" id="EGE00861.1"/>
    </source>
</evidence>
<dbReference type="AlphaFoldDB" id="F2SBB1"/>
<protein>
    <submittedName>
        <fullName evidence="2">FunK1 protein kinase</fullName>
    </submittedName>
</protein>
<dbReference type="InterPro" id="IPR011009">
    <property type="entry name" value="Kinase-like_dom_sf"/>
</dbReference>
<evidence type="ECO:0000313" key="3">
    <source>
        <dbReference type="Proteomes" id="UP000009172"/>
    </source>
</evidence>
<keyword evidence="3" id="KW-1185">Reference proteome</keyword>
<dbReference type="Gene3D" id="1.10.510.10">
    <property type="entry name" value="Transferase(Phosphotransferase) domain 1"/>
    <property type="match status" value="1"/>
</dbReference>